<keyword evidence="2" id="KW-1185">Reference proteome</keyword>
<dbReference type="AlphaFoldDB" id="A0A371EGZ4"/>
<accession>A0A371EGZ4</accession>
<reference evidence="1" key="1">
    <citation type="submission" date="2018-05" db="EMBL/GenBank/DDBJ databases">
        <title>Draft genome of Mucuna pruriens seed.</title>
        <authorList>
            <person name="Nnadi N.E."/>
            <person name="Vos R."/>
            <person name="Hasami M.H."/>
            <person name="Devisetty U.K."/>
            <person name="Aguiy J.C."/>
        </authorList>
    </citation>
    <scope>NUCLEOTIDE SEQUENCE [LARGE SCALE GENOMIC DNA]</scope>
    <source>
        <strain evidence="1">JCA_2017</strain>
    </source>
</reference>
<feature type="non-terminal residue" evidence="1">
    <location>
        <position position="1"/>
    </location>
</feature>
<dbReference type="EMBL" id="QJKJ01013979">
    <property type="protein sequence ID" value="RDX65305.1"/>
    <property type="molecule type" value="Genomic_DNA"/>
</dbReference>
<gene>
    <name evidence="1" type="ORF">CR513_56047</name>
</gene>
<organism evidence="1 2">
    <name type="scientific">Mucuna pruriens</name>
    <name type="common">Velvet bean</name>
    <name type="synonym">Dolichos pruriens</name>
    <dbReference type="NCBI Taxonomy" id="157652"/>
    <lineage>
        <taxon>Eukaryota</taxon>
        <taxon>Viridiplantae</taxon>
        <taxon>Streptophyta</taxon>
        <taxon>Embryophyta</taxon>
        <taxon>Tracheophyta</taxon>
        <taxon>Spermatophyta</taxon>
        <taxon>Magnoliopsida</taxon>
        <taxon>eudicotyledons</taxon>
        <taxon>Gunneridae</taxon>
        <taxon>Pentapetalae</taxon>
        <taxon>rosids</taxon>
        <taxon>fabids</taxon>
        <taxon>Fabales</taxon>
        <taxon>Fabaceae</taxon>
        <taxon>Papilionoideae</taxon>
        <taxon>50 kb inversion clade</taxon>
        <taxon>NPAAA clade</taxon>
        <taxon>indigoferoid/millettioid clade</taxon>
        <taxon>Phaseoleae</taxon>
        <taxon>Mucuna</taxon>
    </lineage>
</organism>
<evidence type="ECO:0000313" key="2">
    <source>
        <dbReference type="Proteomes" id="UP000257109"/>
    </source>
</evidence>
<protein>
    <submittedName>
        <fullName evidence="1">Uncharacterized protein</fullName>
    </submittedName>
</protein>
<comment type="caution">
    <text evidence="1">The sequence shown here is derived from an EMBL/GenBank/DDBJ whole genome shotgun (WGS) entry which is preliminary data.</text>
</comment>
<evidence type="ECO:0000313" key="1">
    <source>
        <dbReference type="EMBL" id="RDX65305.1"/>
    </source>
</evidence>
<proteinExistence type="predicted"/>
<name>A0A371EGZ4_MUCPR</name>
<dbReference type="Proteomes" id="UP000257109">
    <property type="component" value="Unassembled WGS sequence"/>
</dbReference>
<sequence>MEDSDGKDEIQSSEEWKSFVDDMLIAYKHLTNINKEGSLASYEMDPQMLQYAKNEYRKQLL</sequence>